<evidence type="ECO:0000256" key="1">
    <source>
        <dbReference type="SAM" id="Coils"/>
    </source>
</evidence>
<evidence type="ECO:0000313" key="3">
    <source>
        <dbReference type="EMBL" id="ARQ97095.1"/>
    </source>
</evidence>
<keyword evidence="1" id="KW-0175">Coiled coil</keyword>
<reference evidence="4" key="1">
    <citation type="journal article" date="2017" name="Genome Biol. Evol.">
        <title>Comparative Genomic Analysis Identifies a Campylobacter Clade Deficient in Selenium Metabolism.</title>
        <authorList>
            <person name="Miller W.G."/>
            <person name="Yee E."/>
            <person name="Lopes B.S."/>
            <person name="Chapman M.H."/>
            <person name="Huynh S."/>
            <person name="Bono J.L."/>
            <person name="Parker C.T."/>
            <person name="Strachan N.J.C."/>
            <person name="Forbes K.J."/>
        </authorList>
    </citation>
    <scope>NUCLEOTIDE SEQUENCE [LARGE SCALE GENOMIC DNA]</scope>
    <source>
        <strain evidence="4">NCTC 13004</strain>
    </source>
</reference>
<dbReference type="GeneID" id="46920810"/>
<proteinExistence type="predicted"/>
<accession>A0A1X9SLH9</accession>
<dbReference type="Proteomes" id="UP000202031">
    <property type="component" value="Chromosome"/>
</dbReference>
<protein>
    <submittedName>
        <fullName evidence="3">Uncharacterized protein</fullName>
    </submittedName>
</protein>
<organism evidence="3 4">
    <name type="scientific">Campylobacter lanienae NCTC 13004</name>
    <dbReference type="NCBI Taxonomy" id="1031753"/>
    <lineage>
        <taxon>Bacteria</taxon>
        <taxon>Pseudomonadati</taxon>
        <taxon>Campylobacterota</taxon>
        <taxon>Epsilonproteobacteria</taxon>
        <taxon>Campylobacterales</taxon>
        <taxon>Campylobacteraceae</taxon>
        <taxon>Campylobacter</taxon>
    </lineage>
</organism>
<sequence length="109" mass="12354">MQINPIGITSQDFSNTKKISINKKDDNMDTQESKSPTAMIQETIELLEEQLERLKKQLSKVEEKIKALSSIPNEYAKNMLMSLTEQAANLITKIMTISTRILELEKALA</sequence>
<feature type="coiled-coil region" evidence="1">
    <location>
        <begin position="37"/>
        <end position="71"/>
    </location>
</feature>
<dbReference type="RefSeq" id="WP_100590435.1">
    <property type="nucleotide sequence ID" value="NZ_CP015578.1"/>
</dbReference>
<evidence type="ECO:0000313" key="4">
    <source>
        <dbReference type="Proteomes" id="UP000202031"/>
    </source>
</evidence>
<name>A0A1X9SLH9_9BACT</name>
<dbReference type="EMBL" id="CP015578">
    <property type="protein sequence ID" value="ARQ97095.1"/>
    <property type="molecule type" value="Genomic_DNA"/>
</dbReference>
<dbReference type="KEGG" id="clx:CLAN_0336"/>
<gene>
    <name evidence="3" type="ORF">CLAN_0336</name>
</gene>
<feature type="region of interest" description="Disordered" evidence="2">
    <location>
        <begin position="17"/>
        <end position="36"/>
    </location>
</feature>
<reference evidence="4" key="2">
    <citation type="journal article" date="2017" name="Genome Biol. Evol.">
        <title>Comparative genomic analysis identifies a Campylobacter clade deficient in selenium metabolism.</title>
        <authorList>
            <person name="Miller W.G."/>
            <person name="Yee E."/>
            <person name="Lopes B.S."/>
            <person name="Chapman M.H."/>
            <person name="Huynh S."/>
            <person name="Bono J.L."/>
            <person name="Parker C.T."/>
            <person name="Strachan N.J.C."/>
            <person name="Forbes K.J."/>
        </authorList>
    </citation>
    <scope>NUCLEOTIDE SEQUENCE [LARGE SCALE GENOMIC DNA]</scope>
    <source>
        <strain evidence="4">NCTC 13004</strain>
    </source>
</reference>
<evidence type="ECO:0000256" key="2">
    <source>
        <dbReference type="SAM" id="MobiDB-lite"/>
    </source>
</evidence>
<dbReference type="AlphaFoldDB" id="A0A1X9SLH9"/>